<dbReference type="EMBL" id="LTBM01000004">
    <property type="protein sequence ID" value="KXT29273.1"/>
    <property type="molecule type" value="Genomic_DNA"/>
</dbReference>
<sequence>MEFFDFQKPKIISAEDKVILKEIKTLLKEENLKKDLIEEYACIFTNKNSMIGFIGRYANNLRCLVIKKKYRQYNIANILIDFMLKRIYQQNFREIFVFTKPINFDIFMNLGFKLIFNNKKFGFFTNRYDLFQEYLNYLSSQKIEYQNLKIHQDNSVIIMNANPFTKGHEFLIQKAIQKSNFVYVIIVKEEASLFSYAQRLYMVKSATCSLKNVKIIEGSNYLVSKNVFPSYFLKSKKAASLEQMYLDASIFSNFIAPRLDIKKRFVGEEPFSKVTHLYNMTMKKILFKKKIELIIVSRMMFKNKFISATQVRKFFIEGNFKEIKNLVPYTTFEFLKKLDYKKYQNQINLLKLVDKNF</sequence>
<protein>
    <submittedName>
        <fullName evidence="4">Citrate lyase ligase C-terminal domain protein</fullName>
    </submittedName>
</protein>
<evidence type="ECO:0000313" key="4">
    <source>
        <dbReference type="EMBL" id="KXT29273.1"/>
    </source>
</evidence>
<evidence type="ECO:0000313" key="5">
    <source>
        <dbReference type="EMBL" id="RAM57856.1"/>
    </source>
</evidence>
<evidence type="ECO:0000256" key="1">
    <source>
        <dbReference type="ARBA" id="ARBA00022741"/>
    </source>
</evidence>
<dbReference type="GO" id="GO:0005524">
    <property type="term" value="F:ATP binding"/>
    <property type="evidence" value="ECO:0007669"/>
    <property type="project" value="UniProtKB-KW"/>
</dbReference>
<feature type="domain" description="Citrate lyase ligase C-terminal" evidence="3">
    <location>
        <begin position="154"/>
        <end position="335"/>
    </location>
</feature>
<dbReference type="InterPro" id="IPR016181">
    <property type="entry name" value="Acyl_CoA_acyltransferase"/>
</dbReference>
<dbReference type="Pfam" id="PF08218">
    <property type="entry name" value="Citrate_ly_lig"/>
    <property type="match status" value="1"/>
</dbReference>
<dbReference type="RefSeq" id="WP_066540311.1">
    <property type="nucleotide sequence ID" value="NZ_JHUK01000002.1"/>
</dbReference>
<proteinExistence type="predicted"/>
<keyword evidence="2" id="KW-0067">ATP-binding</keyword>
<reference evidence="4 6" key="2">
    <citation type="submission" date="2016-02" db="EMBL/GenBank/DDBJ databases">
        <title>A draft genome sequence of Candidatus Phytoplasma oryzae strain Mbita1, the causative agent of Napier Grass stunt disease in Kenya.</title>
        <authorList>
            <person name="Fischer A."/>
            <person name="Santa-Cruz I."/>
            <person name="Wambua L."/>
            <person name="Olds C."/>
            <person name="Midega C."/>
            <person name="Dickinson M."/>
            <person name="Kawicha P."/>
            <person name="Khan Z."/>
            <person name="Masiga D."/>
            <person name="Jores J."/>
            <person name="Bernd S."/>
        </authorList>
    </citation>
    <scope>NUCLEOTIDE SEQUENCE [LARGE SCALE GENOMIC DNA]</scope>
    <source>
        <strain evidence="4">Mbita1</strain>
    </source>
</reference>
<dbReference type="Gene3D" id="3.40.630.30">
    <property type="match status" value="1"/>
</dbReference>
<dbReference type="SUPFAM" id="SSF55729">
    <property type="entry name" value="Acyl-CoA N-acyltransferases (Nat)"/>
    <property type="match status" value="1"/>
</dbReference>
<keyword evidence="7" id="KW-1185">Reference proteome</keyword>
<dbReference type="PANTHER" id="PTHR40599">
    <property type="entry name" value="[CITRATE [PRO-3S]-LYASE] LIGASE"/>
    <property type="match status" value="1"/>
</dbReference>
<evidence type="ECO:0000256" key="2">
    <source>
        <dbReference type="ARBA" id="ARBA00022840"/>
    </source>
</evidence>
<dbReference type="EMBL" id="JHUK01000002">
    <property type="protein sequence ID" value="RAM57856.1"/>
    <property type="molecule type" value="Genomic_DNA"/>
</dbReference>
<dbReference type="OrthoDB" id="9779753at2"/>
<comment type="caution">
    <text evidence="4">The sequence shown here is derived from an EMBL/GenBank/DDBJ whole genome shotgun (WGS) entry which is preliminary data.</text>
</comment>
<accession>A0A139JQM7</accession>
<dbReference type="InterPro" id="IPR005216">
    <property type="entry name" value="Citrate_lyase_ligase"/>
</dbReference>
<evidence type="ECO:0000313" key="7">
    <source>
        <dbReference type="Proteomes" id="UP000249343"/>
    </source>
</evidence>
<dbReference type="Proteomes" id="UP000249343">
    <property type="component" value="Unassembled WGS sequence"/>
</dbReference>
<dbReference type="PATRIC" id="fig|203274.3.peg.376"/>
<dbReference type="InterPro" id="IPR014729">
    <property type="entry name" value="Rossmann-like_a/b/a_fold"/>
</dbReference>
<evidence type="ECO:0000313" key="6">
    <source>
        <dbReference type="Proteomes" id="UP000070069"/>
    </source>
</evidence>
<gene>
    <name evidence="4" type="ORF">AXA84_0220</name>
    <name evidence="5" type="ORF">DH96_00830</name>
</gene>
<keyword evidence="1" id="KW-0547">Nucleotide-binding</keyword>
<dbReference type="SUPFAM" id="SSF52374">
    <property type="entry name" value="Nucleotidylyl transferase"/>
    <property type="match status" value="1"/>
</dbReference>
<dbReference type="GO" id="GO:0016829">
    <property type="term" value="F:lyase activity"/>
    <property type="evidence" value="ECO:0007669"/>
    <property type="project" value="UniProtKB-KW"/>
</dbReference>
<name>A0A139JQM7_9MOLU</name>
<dbReference type="GO" id="GO:0008771">
    <property type="term" value="F:[citrate (pro-3S)-lyase] ligase activity"/>
    <property type="evidence" value="ECO:0007669"/>
    <property type="project" value="InterPro"/>
</dbReference>
<keyword evidence="4" id="KW-0436">Ligase</keyword>
<dbReference type="GO" id="GO:0016747">
    <property type="term" value="F:acyltransferase activity, transferring groups other than amino-acyl groups"/>
    <property type="evidence" value="ECO:0007669"/>
    <property type="project" value="InterPro"/>
</dbReference>
<dbReference type="AlphaFoldDB" id="A0A139JQM7"/>
<reference evidence="5 7" key="1">
    <citation type="submission" date="2014-04" db="EMBL/GenBank/DDBJ databases">
        <title>Genome study of Napier grass stunt phytoplasma.</title>
        <authorList>
            <person name="Kawicha P."/>
            <person name="Dickinson M."/>
            <person name="Hodgetts J."/>
        </authorList>
    </citation>
    <scope>NUCLEOTIDE SEQUENCE [LARGE SCALE GENOMIC DNA]</scope>
    <source>
        <strain evidence="5 7">NGS-S10</strain>
    </source>
</reference>
<dbReference type="Proteomes" id="UP000070069">
    <property type="component" value="Unassembled WGS sequence"/>
</dbReference>
<dbReference type="Gene3D" id="3.40.50.620">
    <property type="entry name" value="HUPs"/>
    <property type="match status" value="1"/>
</dbReference>
<dbReference type="InterPro" id="IPR013166">
    <property type="entry name" value="Citrate_lyase_ligase_C"/>
</dbReference>
<evidence type="ECO:0000259" key="3">
    <source>
        <dbReference type="SMART" id="SM00764"/>
    </source>
</evidence>
<dbReference type="PANTHER" id="PTHR40599:SF1">
    <property type="entry name" value="[CITRATE [PRO-3S]-LYASE] LIGASE"/>
    <property type="match status" value="1"/>
</dbReference>
<dbReference type="SMART" id="SM00764">
    <property type="entry name" value="Citrate_ly_lig"/>
    <property type="match status" value="1"/>
</dbReference>
<organism evidence="4 6">
    <name type="scientific">Candidatus Phytoplasma oryzae</name>
    <dbReference type="NCBI Taxonomy" id="203274"/>
    <lineage>
        <taxon>Bacteria</taxon>
        <taxon>Bacillati</taxon>
        <taxon>Mycoplasmatota</taxon>
        <taxon>Mollicutes</taxon>
        <taxon>Acholeplasmatales</taxon>
        <taxon>Acholeplasmataceae</taxon>
        <taxon>Candidatus Phytoplasma</taxon>
        <taxon>16SrXI (Rice yellow dwarf group)</taxon>
    </lineage>
</organism>
<keyword evidence="4" id="KW-0456">Lyase</keyword>